<name>A0A1E3QTR3_9ASCO</name>
<dbReference type="InterPro" id="IPR000073">
    <property type="entry name" value="AB_hydrolase_1"/>
</dbReference>
<dbReference type="Proteomes" id="UP000094336">
    <property type="component" value="Unassembled WGS sequence"/>
</dbReference>
<sequence>MILPYTYEVCSTGAHHPRKAGSTILPTDRLVVAYARYLPREELKNDGKVILNLMFTHGTGMNKSVWRHHIDRLYQLSCSPSVNLPWKLGKVLAMDAVNHCDSAVLNKRKLGHKFFWGDFGKDALAIMKHEGLRNSESQRTIGVGHSLGGHAILCAGAFEPIMFDSIFAVDPVIYDSHSFERDNVEVWDLHNKIHRRIEKNLLDQFANEEECFRWFQKEAFYNKFQPEVLDYFMRDEVIYNSDGTVSCKTTAKQQVVVYTSRDISVLQGRTLLQFITFPVLHLVGSRFTSHFTPEAVEYIRSTLPDVTGAMIENAGHLLHCERFDETMEIMEDWFTKRTMLEFRGTLDVSNSDLAGREEIFCQRYAELFASMDQNNPLFKGPKL</sequence>
<dbReference type="Gene3D" id="3.40.50.1820">
    <property type="entry name" value="alpha/beta hydrolase"/>
    <property type="match status" value="1"/>
</dbReference>
<dbReference type="InterPro" id="IPR029058">
    <property type="entry name" value="AB_hydrolase_fold"/>
</dbReference>
<dbReference type="PANTHER" id="PTHR43194:SF2">
    <property type="entry name" value="PEROXISOMAL MEMBRANE PROTEIN LPX1"/>
    <property type="match status" value="1"/>
</dbReference>
<accession>A0A1E3QTR3</accession>
<proteinExistence type="predicted"/>
<dbReference type="OrthoDB" id="94039at2759"/>
<dbReference type="InterPro" id="IPR050228">
    <property type="entry name" value="Carboxylesterase_BioH"/>
</dbReference>
<dbReference type="AlphaFoldDB" id="A0A1E3QTR3"/>
<dbReference type="GeneID" id="30150383"/>
<evidence type="ECO:0000313" key="2">
    <source>
        <dbReference type="EMBL" id="ODQ81068.1"/>
    </source>
</evidence>
<evidence type="ECO:0000259" key="1">
    <source>
        <dbReference type="Pfam" id="PF12697"/>
    </source>
</evidence>
<dbReference type="EMBL" id="KV454428">
    <property type="protein sequence ID" value="ODQ81068.1"/>
    <property type="molecule type" value="Genomic_DNA"/>
</dbReference>
<dbReference type="PANTHER" id="PTHR43194">
    <property type="entry name" value="HYDROLASE ALPHA/BETA FOLD FAMILY"/>
    <property type="match status" value="1"/>
</dbReference>
<dbReference type="Pfam" id="PF12697">
    <property type="entry name" value="Abhydrolase_6"/>
    <property type="match status" value="1"/>
</dbReference>
<evidence type="ECO:0000313" key="3">
    <source>
        <dbReference type="Proteomes" id="UP000094336"/>
    </source>
</evidence>
<organism evidence="2 3">
    <name type="scientific">Babjeviella inositovora NRRL Y-12698</name>
    <dbReference type="NCBI Taxonomy" id="984486"/>
    <lineage>
        <taxon>Eukaryota</taxon>
        <taxon>Fungi</taxon>
        <taxon>Dikarya</taxon>
        <taxon>Ascomycota</taxon>
        <taxon>Saccharomycotina</taxon>
        <taxon>Pichiomycetes</taxon>
        <taxon>Serinales incertae sedis</taxon>
        <taxon>Babjeviella</taxon>
    </lineage>
</organism>
<reference evidence="3" key="1">
    <citation type="submission" date="2016-05" db="EMBL/GenBank/DDBJ databases">
        <title>Comparative genomics of biotechnologically important yeasts.</title>
        <authorList>
            <consortium name="DOE Joint Genome Institute"/>
            <person name="Riley R."/>
            <person name="Haridas S."/>
            <person name="Wolfe K.H."/>
            <person name="Lopes M.R."/>
            <person name="Hittinger C.T."/>
            <person name="Goker M."/>
            <person name="Salamov A."/>
            <person name="Wisecaver J."/>
            <person name="Long T.M."/>
            <person name="Aerts A.L."/>
            <person name="Barry K."/>
            <person name="Choi C."/>
            <person name="Clum A."/>
            <person name="Coughlan A.Y."/>
            <person name="Deshpande S."/>
            <person name="Douglass A.P."/>
            <person name="Hanson S.J."/>
            <person name="Klenk H.-P."/>
            <person name="Labutti K."/>
            <person name="Lapidus A."/>
            <person name="Lindquist E."/>
            <person name="Lipzen A."/>
            <person name="Meier-Kolthoff J.P."/>
            <person name="Ohm R.A."/>
            <person name="Otillar R.P."/>
            <person name="Pangilinan J."/>
            <person name="Peng Y."/>
            <person name="Rokas A."/>
            <person name="Rosa C.A."/>
            <person name="Scheuner C."/>
            <person name="Sibirny A.A."/>
            <person name="Slot J.C."/>
            <person name="Stielow J.B."/>
            <person name="Sun H."/>
            <person name="Kurtzman C.P."/>
            <person name="Blackwell M."/>
            <person name="Grigoriev I.V."/>
            <person name="Jeffries T.W."/>
        </authorList>
    </citation>
    <scope>NUCLEOTIDE SEQUENCE [LARGE SCALE GENOMIC DNA]</scope>
    <source>
        <strain evidence="3">NRRL Y-12698</strain>
    </source>
</reference>
<dbReference type="SUPFAM" id="SSF53474">
    <property type="entry name" value="alpha/beta-Hydrolases"/>
    <property type="match status" value="1"/>
</dbReference>
<dbReference type="STRING" id="984486.A0A1E3QTR3"/>
<dbReference type="RefSeq" id="XP_018986396.1">
    <property type="nucleotide sequence ID" value="XM_019132530.1"/>
</dbReference>
<keyword evidence="3" id="KW-1185">Reference proteome</keyword>
<protein>
    <recommendedName>
        <fullName evidence="1">AB hydrolase-1 domain-containing protein</fullName>
    </recommendedName>
</protein>
<gene>
    <name evidence="2" type="ORF">BABINDRAFT_6910</name>
</gene>
<feature type="domain" description="AB hydrolase-1" evidence="1">
    <location>
        <begin position="55"/>
        <end position="319"/>
    </location>
</feature>